<dbReference type="AlphaFoldDB" id="A0A1L9WNB3"/>
<evidence type="ECO:0008006" key="7">
    <source>
        <dbReference type="Google" id="ProtNLM"/>
    </source>
</evidence>
<dbReference type="InterPro" id="IPR024311">
    <property type="entry name" value="Lipocalin-like"/>
</dbReference>
<dbReference type="InterPro" id="IPR006108">
    <property type="entry name" value="3HC_DH_C"/>
</dbReference>
<dbReference type="Pfam" id="PF00725">
    <property type="entry name" value="3HCDH"/>
    <property type="match status" value="1"/>
</dbReference>
<keyword evidence="1" id="KW-0560">Oxidoreductase</keyword>
<dbReference type="STRING" id="690307.A0A1L9WNB3"/>
<dbReference type="PANTHER" id="PTHR48075">
    <property type="entry name" value="3-HYDROXYACYL-COA DEHYDROGENASE FAMILY PROTEIN"/>
    <property type="match status" value="1"/>
</dbReference>
<dbReference type="GO" id="GO:0016616">
    <property type="term" value="F:oxidoreductase activity, acting on the CH-OH group of donors, NAD or NADP as acceptor"/>
    <property type="evidence" value="ECO:0007669"/>
    <property type="project" value="InterPro"/>
</dbReference>
<dbReference type="OMA" id="WASNERP"/>
<protein>
    <recommendedName>
        <fullName evidence="7">3-hydroxyacyl-CoA dehydrogenase NAD binding domain-containing protein</fullName>
    </recommendedName>
</protein>
<dbReference type="Gene3D" id="1.10.1040.10">
    <property type="entry name" value="N-(1-d-carboxylethyl)-l-norvaline Dehydrogenase, domain 2"/>
    <property type="match status" value="1"/>
</dbReference>
<dbReference type="GO" id="GO:0070403">
    <property type="term" value="F:NAD+ binding"/>
    <property type="evidence" value="ECO:0007669"/>
    <property type="project" value="InterPro"/>
</dbReference>
<evidence type="ECO:0000259" key="3">
    <source>
        <dbReference type="Pfam" id="PF02737"/>
    </source>
</evidence>
<dbReference type="GO" id="GO:0006631">
    <property type="term" value="P:fatty acid metabolic process"/>
    <property type="evidence" value="ECO:0007669"/>
    <property type="project" value="InterPro"/>
</dbReference>
<keyword evidence="6" id="KW-1185">Reference proteome</keyword>
<feature type="domain" description="3-hydroxyacyl-CoA dehydrogenase C-terminal" evidence="2">
    <location>
        <begin position="181"/>
        <end position="265"/>
    </location>
</feature>
<evidence type="ECO:0000313" key="5">
    <source>
        <dbReference type="EMBL" id="OJJ97653.1"/>
    </source>
</evidence>
<evidence type="ECO:0000313" key="6">
    <source>
        <dbReference type="Proteomes" id="UP000184546"/>
    </source>
</evidence>
<name>A0A1L9WNB3_ASPA1</name>
<dbReference type="VEuPathDB" id="FungiDB:ASPACDRAFT_62636"/>
<dbReference type="Pfam" id="PF02737">
    <property type="entry name" value="3HCDH_N"/>
    <property type="match status" value="1"/>
</dbReference>
<dbReference type="SUPFAM" id="SSF48179">
    <property type="entry name" value="6-phosphogluconate dehydrogenase C-terminal domain-like"/>
    <property type="match status" value="1"/>
</dbReference>
<evidence type="ECO:0000256" key="1">
    <source>
        <dbReference type="ARBA" id="ARBA00023002"/>
    </source>
</evidence>
<evidence type="ECO:0000259" key="4">
    <source>
        <dbReference type="Pfam" id="PF13924"/>
    </source>
</evidence>
<dbReference type="InterPro" id="IPR013328">
    <property type="entry name" value="6PGD_dom2"/>
</dbReference>
<dbReference type="Pfam" id="PF13924">
    <property type="entry name" value="Lipocalin_5"/>
    <property type="match status" value="1"/>
</dbReference>
<dbReference type="SUPFAM" id="SSF51735">
    <property type="entry name" value="NAD(P)-binding Rossmann-fold domains"/>
    <property type="match status" value="1"/>
</dbReference>
<dbReference type="PANTHER" id="PTHR48075:SF3">
    <property type="entry name" value="3-HYDROXYACYL-COA DEHYDROGENASE"/>
    <property type="match status" value="1"/>
</dbReference>
<organism evidence="5 6">
    <name type="scientific">Aspergillus aculeatus (strain ATCC 16872 / CBS 172.66 / WB 5094)</name>
    <dbReference type="NCBI Taxonomy" id="690307"/>
    <lineage>
        <taxon>Eukaryota</taxon>
        <taxon>Fungi</taxon>
        <taxon>Dikarya</taxon>
        <taxon>Ascomycota</taxon>
        <taxon>Pezizomycotina</taxon>
        <taxon>Eurotiomycetes</taxon>
        <taxon>Eurotiomycetidae</taxon>
        <taxon>Eurotiales</taxon>
        <taxon>Aspergillaceae</taxon>
        <taxon>Aspergillus</taxon>
        <taxon>Aspergillus subgen. Circumdati</taxon>
    </lineage>
</organism>
<dbReference type="InterPro" id="IPR008927">
    <property type="entry name" value="6-PGluconate_DH-like_C_sf"/>
</dbReference>
<reference evidence="6" key="1">
    <citation type="journal article" date="2017" name="Genome Biol.">
        <title>Comparative genomics reveals high biological diversity and specific adaptations in the industrially and medically important fungal genus Aspergillus.</title>
        <authorList>
            <person name="de Vries R.P."/>
            <person name="Riley R."/>
            <person name="Wiebenga A."/>
            <person name="Aguilar-Osorio G."/>
            <person name="Amillis S."/>
            <person name="Uchima C.A."/>
            <person name="Anderluh G."/>
            <person name="Asadollahi M."/>
            <person name="Askin M."/>
            <person name="Barry K."/>
            <person name="Battaglia E."/>
            <person name="Bayram O."/>
            <person name="Benocci T."/>
            <person name="Braus-Stromeyer S.A."/>
            <person name="Caldana C."/>
            <person name="Canovas D."/>
            <person name="Cerqueira G.C."/>
            <person name="Chen F."/>
            <person name="Chen W."/>
            <person name="Choi C."/>
            <person name="Clum A."/>
            <person name="Dos Santos R.A."/>
            <person name="Damasio A.R."/>
            <person name="Diallinas G."/>
            <person name="Emri T."/>
            <person name="Fekete E."/>
            <person name="Flipphi M."/>
            <person name="Freyberg S."/>
            <person name="Gallo A."/>
            <person name="Gournas C."/>
            <person name="Habgood R."/>
            <person name="Hainaut M."/>
            <person name="Harispe M.L."/>
            <person name="Henrissat B."/>
            <person name="Hilden K.S."/>
            <person name="Hope R."/>
            <person name="Hossain A."/>
            <person name="Karabika E."/>
            <person name="Karaffa L."/>
            <person name="Karanyi Z."/>
            <person name="Krasevec N."/>
            <person name="Kuo A."/>
            <person name="Kusch H."/>
            <person name="LaButti K."/>
            <person name="Lagendijk E.L."/>
            <person name="Lapidus A."/>
            <person name="Levasseur A."/>
            <person name="Lindquist E."/>
            <person name="Lipzen A."/>
            <person name="Logrieco A.F."/>
            <person name="MacCabe A."/>
            <person name="Maekelae M.R."/>
            <person name="Malavazi I."/>
            <person name="Melin P."/>
            <person name="Meyer V."/>
            <person name="Mielnichuk N."/>
            <person name="Miskei M."/>
            <person name="Molnar A.P."/>
            <person name="Mule G."/>
            <person name="Ngan C.Y."/>
            <person name="Orejas M."/>
            <person name="Orosz E."/>
            <person name="Ouedraogo J.P."/>
            <person name="Overkamp K.M."/>
            <person name="Park H.-S."/>
            <person name="Perrone G."/>
            <person name="Piumi F."/>
            <person name="Punt P.J."/>
            <person name="Ram A.F."/>
            <person name="Ramon A."/>
            <person name="Rauscher S."/>
            <person name="Record E."/>
            <person name="Riano-Pachon D.M."/>
            <person name="Robert V."/>
            <person name="Roehrig J."/>
            <person name="Ruller R."/>
            <person name="Salamov A."/>
            <person name="Salih N.S."/>
            <person name="Samson R.A."/>
            <person name="Sandor E."/>
            <person name="Sanguinetti M."/>
            <person name="Schuetze T."/>
            <person name="Sepcic K."/>
            <person name="Shelest E."/>
            <person name="Sherlock G."/>
            <person name="Sophianopoulou V."/>
            <person name="Squina F.M."/>
            <person name="Sun H."/>
            <person name="Susca A."/>
            <person name="Todd R.B."/>
            <person name="Tsang A."/>
            <person name="Unkles S.E."/>
            <person name="van de Wiele N."/>
            <person name="van Rossen-Uffink D."/>
            <person name="Oliveira J.V."/>
            <person name="Vesth T.C."/>
            <person name="Visser J."/>
            <person name="Yu J.-H."/>
            <person name="Zhou M."/>
            <person name="Andersen M.R."/>
            <person name="Archer D.B."/>
            <person name="Baker S.E."/>
            <person name="Benoit I."/>
            <person name="Brakhage A.A."/>
            <person name="Braus G.H."/>
            <person name="Fischer R."/>
            <person name="Frisvad J.C."/>
            <person name="Goldman G.H."/>
            <person name="Houbraken J."/>
            <person name="Oakley B."/>
            <person name="Pocsi I."/>
            <person name="Scazzocchio C."/>
            <person name="Seiboth B."/>
            <person name="vanKuyk P.A."/>
            <person name="Wortman J."/>
            <person name="Dyer P.S."/>
            <person name="Grigoriev I.V."/>
        </authorList>
    </citation>
    <scope>NUCLEOTIDE SEQUENCE [LARGE SCALE GENOMIC DNA]</scope>
    <source>
        <strain evidence="6">ATCC 16872 / CBS 172.66 / WB 5094</strain>
    </source>
</reference>
<dbReference type="GeneID" id="30977618"/>
<dbReference type="OrthoDB" id="5958943at2759"/>
<dbReference type="InterPro" id="IPR036291">
    <property type="entry name" value="NAD(P)-bd_dom_sf"/>
</dbReference>
<sequence length="450" mass="50661">MAYSDTKHVAIIGCGTIGRQVALVYGQHNRRVTLYDKNEDVAQDALHWIESQLDQKANQPNHVKITRDLKDAAENAWMVTECIAEDIDAKKQLLNTLSSLCASNIIITTNSSSIRSSVLVEGITAASQRRILNAHYFPPAQGPFVELMSCGQTSPAVIESLTQELREIGRRPVVCRADSTGFIMNRIWAAVKREIMMVLADGAGSPTDIDAMLKQAMQAKYGPCELMDFVGLQTVCDIEEIYLKERTYLPSYALTFFRENYVKSGTGRLRPPSREEDEKQAGHSRLRDRLLGAWDLVECTSVSSSRPGSQQKDHPLGREIGREISGHLIYSEAGYVSAQLRIPGQAEFKSVDYWTATPEEHSQAARRYFAYSGQFYVDDDSEKPAVQHRFTHCIYPNMIGQLERRLVHLETDNGCDILRLTPEEPTITPEGRKIIPELTWRRLPVNNRCV</sequence>
<gene>
    <name evidence="5" type="ORF">ASPACDRAFT_62636</name>
</gene>
<feature type="domain" description="Lipocalin-like" evidence="4">
    <location>
        <begin position="292"/>
        <end position="442"/>
    </location>
</feature>
<feature type="domain" description="3-hydroxyacyl-CoA dehydrogenase NAD binding" evidence="3">
    <location>
        <begin position="8"/>
        <end position="176"/>
    </location>
</feature>
<dbReference type="RefSeq" id="XP_020053993.1">
    <property type="nucleotide sequence ID" value="XM_020203804.1"/>
</dbReference>
<proteinExistence type="predicted"/>
<dbReference type="Gene3D" id="3.40.50.720">
    <property type="entry name" value="NAD(P)-binding Rossmann-like Domain"/>
    <property type="match status" value="1"/>
</dbReference>
<dbReference type="EMBL" id="KV878982">
    <property type="protein sequence ID" value="OJJ97653.1"/>
    <property type="molecule type" value="Genomic_DNA"/>
</dbReference>
<accession>A0A1L9WNB3</accession>
<dbReference type="InterPro" id="IPR006176">
    <property type="entry name" value="3-OHacyl-CoA_DH_NAD-bd"/>
</dbReference>
<dbReference type="Proteomes" id="UP000184546">
    <property type="component" value="Unassembled WGS sequence"/>
</dbReference>
<evidence type="ECO:0000259" key="2">
    <source>
        <dbReference type="Pfam" id="PF00725"/>
    </source>
</evidence>